<evidence type="ECO:0000313" key="5">
    <source>
        <dbReference type="Proteomes" id="UP001501710"/>
    </source>
</evidence>
<dbReference type="EMBL" id="BAABAS010000006">
    <property type="protein sequence ID" value="GAA4233421.1"/>
    <property type="molecule type" value="Genomic_DNA"/>
</dbReference>
<dbReference type="RefSeq" id="WP_344897842.1">
    <property type="nucleotide sequence ID" value="NZ_BAABAS010000006.1"/>
</dbReference>
<dbReference type="InterPro" id="IPR036844">
    <property type="entry name" value="Hint_dom_sf"/>
</dbReference>
<dbReference type="InterPro" id="IPR056823">
    <property type="entry name" value="TEN-like_YD-shell"/>
</dbReference>
<accession>A0ABP8C4F3</accession>
<feature type="region of interest" description="Disordered" evidence="2">
    <location>
        <begin position="1852"/>
        <end position="1885"/>
    </location>
</feature>
<name>A0ABP8C4F3_9ACTN</name>
<feature type="compositionally biased region" description="Polar residues" evidence="2">
    <location>
        <begin position="1852"/>
        <end position="1879"/>
    </location>
</feature>
<dbReference type="InterPro" id="IPR031325">
    <property type="entry name" value="RHS_repeat"/>
</dbReference>
<dbReference type="InterPro" id="IPR013320">
    <property type="entry name" value="ConA-like_dom_sf"/>
</dbReference>
<dbReference type="Pfam" id="PF25023">
    <property type="entry name" value="TEN_YD-shell"/>
    <property type="match status" value="2"/>
</dbReference>
<feature type="region of interest" description="Disordered" evidence="2">
    <location>
        <begin position="75"/>
        <end position="130"/>
    </location>
</feature>
<dbReference type="InterPro" id="IPR045351">
    <property type="entry name" value="DUF6531"/>
</dbReference>
<dbReference type="SMART" id="SM00306">
    <property type="entry name" value="HintN"/>
    <property type="match status" value="1"/>
</dbReference>
<dbReference type="Gene3D" id="2.180.10.10">
    <property type="entry name" value="RHS repeat-associated core"/>
    <property type="match status" value="6"/>
</dbReference>
<dbReference type="InterPro" id="IPR022385">
    <property type="entry name" value="Rhs_assc_core"/>
</dbReference>
<comment type="caution">
    <text evidence="4">The sequence shown here is derived from an EMBL/GenBank/DDBJ whole genome shotgun (WGS) entry which is preliminary data.</text>
</comment>
<feature type="compositionally biased region" description="Polar residues" evidence="2">
    <location>
        <begin position="1461"/>
        <end position="1470"/>
    </location>
</feature>
<dbReference type="Pfam" id="PF07591">
    <property type="entry name" value="PT-HINT"/>
    <property type="match status" value="1"/>
</dbReference>
<dbReference type="CDD" id="cd00081">
    <property type="entry name" value="Hint"/>
    <property type="match status" value="1"/>
</dbReference>
<evidence type="ECO:0000313" key="4">
    <source>
        <dbReference type="EMBL" id="GAA4233421.1"/>
    </source>
</evidence>
<organism evidence="4 5">
    <name type="scientific">Actinomadura meridiana</name>
    <dbReference type="NCBI Taxonomy" id="559626"/>
    <lineage>
        <taxon>Bacteria</taxon>
        <taxon>Bacillati</taxon>
        <taxon>Actinomycetota</taxon>
        <taxon>Actinomycetes</taxon>
        <taxon>Streptosporangiales</taxon>
        <taxon>Thermomonosporaceae</taxon>
        <taxon>Actinomadura</taxon>
    </lineage>
</organism>
<keyword evidence="5" id="KW-1185">Reference proteome</keyword>
<dbReference type="InterPro" id="IPR003587">
    <property type="entry name" value="Hint_dom_N"/>
</dbReference>
<dbReference type="InterPro" id="IPR006530">
    <property type="entry name" value="YD"/>
</dbReference>
<sequence>MSRLPISGRRSRTGARGAATPAALAPLYALFGHLRPHRRGIVTPLGKAVLLVCGLALLAGLNGDGIGFASLTRPADAEHHPRKKPEQRWGSAADQEHVVASPGNRTRPKTLRSKYPLRRPDGAAPARRRNAAWVAAPPETAATGFDARTSKEAPNRRTARERVFVNADGTETTEFSATPVNFWNGTTRSWTPIDPRPTGAPGGWRNRADTVDVRLAGRADAPGLASLTLDAGHAVGFGAAGAAAVSGRADDTGVTYQDALPGGTDVRLEPRPGGLKETLVLSSPDAPRRYLFPLRLTGLTPRIEGRQVTFVDAAGRRRATVPAGYMWDSAKAPASSTGVTYSLATSGGAPVLQVDLDERWLNDPAREFPVSVDPTVTSDGADSSLVVHGNGSHSGGSELLVGNRDGSAAASYIKFSGLIDKLRYHRIFGAQLQIYGFDAASCSPRKMTVHPVTQSWSPSSDVGYPGPDVGKALAGDTFAYGYIGSGQSKSSCPAKPTLFNLGASGRKLVQTWADGGTNNGLSLRASASDKLGWKRITGTGTPNPPTLFVTHSPYNADYAIPDPVPEPPVMQNQAGKVKITVTNLGAETWTPGTYYLAYRAYDARTGKAVTQRRAANLTRDVARGARATLDATIQPMAPGRYFLDFTMVRNGGKVFTDEQVPPGRIVLEVFDVPPVLQELYPQNGYQAQTLTPQLWARAVDIDAPPGSSLKYKFELCDQDSAGKPVNCSMTPYQSSPSWTPPAGKLVWNRAYQWRGFVKDATTEVPSPYATLLTQVPQPAITSNIAGAPYASRDREFDPQAGNLSTAAVDAPVASVGPELNLLRTYNSLDPRRAGMFGAGWTTRYDMKITPDDDGSGSVVVTYPDGQEVRFGKNPDGAYVPPQGRTASLTFSGTEFVLRDKSGTTYRLSGSGKLTKITDSGGRSVVLTYDFQNGLLSKVQVSNSQTNKEGRALTFAWTGSHVTAVSTDKVDGAPLTWNYTYTGDLLTKVCAPGSTCTNYTYAQNSHYHSAVLDDRPESYWRLGESEGTGAGSDVAVNLGKDHGTYKNVKLLAHGATPGSVNTAATFDGETSTVELPKGALKKSRDAAVELWFKADTAGPGGPLIGYQDKALGTAASTGVPLLYHGEDGKLRGQFWNGTIAPITSAKAVNDGYWHHAVLSSMSGTQTLYLDGAKVGTAPDPYDTDTDTLTYDQIGAANVHSPSSWAGWGAAPERHYKGDIDEVAVYTHPLGPAAVAAHHRYGLAATDQLTEVTLPGGGTAARAEYDPGTARITEYTDRDGGTWKIGASAVYGGDTDLRRGVEVRDPSGRPYLYEYDALAGRMIRSGSPTGIKIRDEDRADPAPSPSPSPTPTEVCNSPDPGDTRFCTEIPPDADGPVFDGHDLDGMAIRTFEYDDHGFQKTIRNEVGEQIDFAYDDRGNVTSQKTCRSATECHTEYTTYPAAPKDPFDPRNDLPTEKRDGRSSGPTDNRYRTTYTYHSTGQLLTQSGPDGSFVKHTYTDGAESAPGGGAMPPGLLLTTTDALGAVTKYLYYDNGDLARVTAPSGLVTTYTYDALGRRTSETEVSDAQPDGVTTTYTYDAQSRPLTSTEPATTDAVTGTRHQRRTTNTYDADGNVLTTEISDLLGGDAPRRTTNEYDELGHPVRVTDPEGNETSYGYDRFGNKTWMVDARGNRHEYGYTARNMIAEVRLRDWKGDPDGVADPSDGDYLVTDSYAYDLAGRMARQTDAMGQRVEYTYYKDGLLQKTTLKDFVDADGTKRDYVLEAKKYDGAGNLIREESANGKRVTEQTYNPSGTVAATVNDPDGLARRTDFRYDANGNVTKTSVTGVPSNVPWITSTAPEVVEMSYDPTGNLTKEIQTDGPTSLVTSHTYDQRGLRTSTTAPRGNVPGADPAAYTSTFGYDELNHPTTVTGPEVAAESAGSAPRNVKPTQTTGYNTFDEAVAVKDPLGNVTRTSYDRNGRATTATAPSYTPPGGAPITPVSRTAYDPLGNVTETTDPSNNVTRYTYDRLNHLTKRDEPARDNGDRAVWNYTYTRTGEVLSVTDPTGARVESTYDALDRQVTQTQVERYPRTDNFTTRHRYDDAGNLVTTTSPTGTVSTNTYNSVGEVTQTQDADGVVIKLGYDYSGRRIRESDGLGRTSRSDYDRLGRLVNESDVRPDGTTLREQSYTYDPDGDLTATKDPYDRVTAYAYDAGGRLVRQVEPVSDTKSITTSFGYDAAGNRTRYTDGRGNPTIYTVNSLGLPESVVEASTPSNPEPSDRTWTATYDASARPVRLTAPGGITRERTFDPQGRITAETGAGAEASTAERTRSYDLTGRLLKANGPGGTNLYTHDDRGDLLKSEGPSGNAAFAYDGDGQMTSRTDAAGTSTYGYVHGRLKTATDAITNTTQTLGYDAAGMPKTIDYGAGRVRTFGYDEYGRLSSDNMENGAGTTMASVGYEYDLNNRMTRKVTTGTVDAGENTYTYDHAGRLTSWQTDGKTVPYDWDDSGNRVRNGDKTATYDARNRLISDGDYTYTYSSRGTLATRTNSGLTEKFSFDAFDRLISGNDETYTYDGLDRVASRDDVSFQYAGLEDAPASDGTASYARDPSGELLAVADSGTERLTISDQHGDVTGTLDPTSDTGLAESTAYSPFGEVLARSPNATPGNVGYQGDWTDPGTGQVNMGARWYNPGTGAFDSRDTVNYTRGDSILANRYTYAAGTPLTYDDDTGNWPSCGWCKKATSKVVTGAAKWVAHQAVRYVVRPIVSAVRWAAHKVVKYAKSAWHRAQQAWHTVSNAARSLGNWAAQKAAEAKHAVEARNRAIMQRARNLATKIAKTVKVPALIAATKPLLAKGLKLVSAAASLPANLVSMTQNVIHDVAKTVDTVYHRAIEAAGPVLETVSHAYQAASEFAQDHAAAIAGIATGVVVGAGCGALIGWTGVGAVACGALAGAAGALVEDLVEGGHNWKEVLTDVAVGGTIGAITAGLGSMAGTGLRVGAQALRSGVGVSGAARLAGAAARLEGRAIAGLCRNSFAAGTPVLMADGTRKPIEKVKVGDKVKATDPTTGRTTTEPVTDTITGNGFKNLVHITVDTDGDKGTKTGTITATDGHPFWTVRDKQWHKAADLKPGMWLRTAAGTHVQITATTHETKPAQVHNLTINRTHTFYAGAGPVPVLTHNCGFVIGQKHTGSAALASMLRNGGGKVDDYINAADGTWQGPVQSAIRDSKVKLHINLPGGDFIGGAQRGLIGEGNATELELSWVARAVANGERKWSSINFWAPNVKGGFDTQAVTEPDWGSTFYRMVGGKKLTARPRSFINDDPPYCECRG</sequence>
<dbReference type="InterPro" id="IPR030934">
    <property type="entry name" value="Intein_C"/>
</dbReference>
<dbReference type="Gene3D" id="2.60.120.200">
    <property type="match status" value="1"/>
</dbReference>
<dbReference type="InterPro" id="IPR050708">
    <property type="entry name" value="T6SS_VgrG/RHS"/>
</dbReference>
<keyword evidence="1" id="KW-0677">Repeat</keyword>
<feature type="region of interest" description="Disordered" evidence="2">
    <location>
        <begin position="1436"/>
        <end position="1470"/>
    </location>
</feature>
<protein>
    <submittedName>
        <fullName evidence="4">Polymorphic toxin-type HINT domain-containing protein</fullName>
    </submittedName>
</protein>
<dbReference type="SUPFAM" id="SSF49899">
    <property type="entry name" value="Concanavalin A-like lectins/glucanases"/>
    <property type="match status" value="1"/>
</dbReference>
<dbReference type="Proteomes" id="UP001501710">
    <property type="component" value="Unassembled WGS sequence"/>
</dbReference>
<feature type="compositionally biased region" description="Basic and acidic residues" evidence="2">
    <location>
        <begin position="1443"/>
        <end position="1459"/>
    </location>
</feature>
<feature type="domain" description="Hint" evidence="3">
    <location>
        <begin position="3006"/>
        <end position="3111"/>
    </location>
</feature>
<dbReference type="Pfam" id="PF05593">
    <property type="entry name" value="RHS_repeat"/>
    <property type="match status" value="5"/>
</dbReference>
<feature type="region of interest" description="Disordered" evidence="2">
    <location>
        <begin position="186"/>
        <end position="206"/>
    </location>
</feature>
<dbReference type="SUPFAM" id="SSF51294">
    <property type="entry name" value="Hedgehog/intein (Hint) domain"/>
    <property type="match status" value="1"/>
</dbReference>
<proteinExistence type="predicted"/>
<feature type="compositionally biased region" description="Basic and acidic residues" evidence="2">
    <location>
        <begin position="75"/>
        <end position="87"/>
    </location>
</feature>
<dbReference type="PANTHER" id="PTHR32305:SF15">
    <property type="entry name" value="PROTEIN RHSA-RELATED"/>
    <property type="match status" value="1"/>
</dbReference>
<dbReference type="PANTHER" id="PTHR32305">
    <property type="match status" value="1"/>
</dbReference>
<feature type="compositionally biased region" description="Basic residues" evidence="2">
    <location>
        <begin position="106"/>
        <end position="117"/>
    </location>
</feature>
<dbReference type="PROSITE" id="PS50818">
    <property type="entry name" value="INTEIN_C_TER"/>
    <property type="match status" value="1"/>
</dbReference>
<dbReference type="NCBIfam" id="TIGR01643">
    <property type="entry name" value="YD_repeat_2x"/>
    <property type="match status" value="6"/>
</dbReference>
<dbReference type="Pfam" id="PF13385">
    <property type="entry name" value="Laminin_G_3"/>
    <property type="match status" value="1"/>
</dbReference>
<evidence type="ECO:0000259" key="3">
    <source>
        <dbReference type="SMART" id="SM00306"/>
    </source>
</evidence>
<evidence type="ECO:0000256" key="2">
    <source>
        <dbReference type="SAM" id="MobiDB-lite"/>
    </source>
</evidence>
<evidence type="ECO:0000256" key="1">
    <source>
        <dbReference type="ARBA" id="ARBA00022737"/>
    </source>
</evidence>
<reference evidence="5" key="1">
    <citation type="journal article" date="2019" name="Int. J. Syst. Evol. Microbiol.">
        <title>The Global Catalogue of Microorganisms (GCM) 10K type strain sequencing project: providing services to taxonomists for standard genome sequencing and annotation.</title>
        <authorList>
            <consortium name="The Broad Institute Genomics Platform"/>
            <consortium name="The Broad Institute Genome Sequencing Center for Infectious Disease"/>
            <person name="Wu L."/>
            <person name="Ma J."/>
        </authorList>
    </citation>
    <scope>NUCLEOTIDE SEQUENCE [LARGE SCALE GENOMIC DNA]</scope>
    <source>
        <strain evidence="5">JCM 17440</strain>
    </source>
</reference>
<gene>
    <name evidence="4" type="ORF">GCM10022254_35840</name>
</gene>
<feature type="region of interest" description="Disordered" evidence="2">
    <location>
        <begin position="1324"/>
        <end position="1362"/>
    </location>
</feature>
<dbReference type="NCBIfam" id="TIGR03696">
    <property type="entry name" value="Rhs_assc_core"/>
    <property type="match status" value="1"/>
</dbReference>
<feature type="region of interest" description="Disordered" evidence="2">
    <location>
        <begin position="1946"/>
        <end position="1975"/>
    </location>
</feature>
<dbReference type="Pfam" id="PF20148">
    <property type="entry name" value="DUF6531"/>
    <property type="match status" value="1"/>
</dbReference>
<dbReference type="InterPro" id="IPR013783">
    <property type="entry name" value="Ig-like_fold"/>
</dbReference>
<dbReference type="Gene3D" id="2.60.40.10">
    <property type="entry name" value="Immunoglobulins"/>
    <property type="match status" value="1"/>
</dbReference>
<dbReference type="Gene3D" id="2.170.16.10">
    <property type="entry name" value="Hedgehog/Intein (Hint) domain"/>
    <property type="match status" value="1"/>
</dbReference>
<feature type="region of interest" description="Disordered" evidence="2">
    <location>
        <begin position="2150"/>
        <end position="2175"/>
    </location>
</feature>